<dbReference type="RefSeq" id="WP_007901469.1">
    <property type="nucleotide sequence ID" value="NZ_JH379449.1"/>
</dbReference>
<gene>
    <name evidence="1" type="ORF">HMPREF0673_02185</name>
</gene>
<protein>
    <submittedName>
        <fullName evidence="1">Uncharacterized protein</fullName>
    </submittedName>
</protein>
<dbReference type="AlphaFoldDB" id="G6AZW8"/>
<evidence type="ECO:0000313" key="1">
    <source>
        <dbReference type="EMBL" id="EHJ38100.1"/>
    </source>
</evidence>
<dbReference type="HOGENOM" id="CLU_1114128_0_0_10"/>
<dbReference type="GeneID" id="78337706"/>
<accession>G6AZW8</accession>
<organism evidence="1 2">
    <name type="scientific">Leyella stercorea DSM 18206</name>
    <dbReference type="NCBI Taxonomy" id="1002367"/>
    <lineage>
        <taxon>Bacteria</taxon>
        <taxon>Pseudomonadati</taxon>
        <taxon>Bacteroidota</taxon>
        <taxon>Bacteroidia</taxon>
        <taxon>Bacteroidales</taxon>
        <taxon>Prevotellaceae</taxon>
        <taxon>Leyella</taxon>
    </lineage>
</organism>
<evidence type="ECO:0000313" key="2">
    <source>
        <dbReference type="Proteomes" id="UP000004407"/>
    </source>
</evidence>
<proteinExistence type="predicted"/>
<dbReference type="EMBL" id="AFZZ01000186">
    <property type="protein sequence ID" value="EHJ38100.1"/>
    <property type="molecule type" value="Genomic_DNA"/>
</dbReference>
<reference evidence="1 2" key="1">
    <citation type="submission" date="2011-08" db="EMBL/GenBank/DDBJ databases">
        <authorList>
            <person name="Weinstock G."/>
            <person name="Sodergren E."/>
            <person name="Clifton S."/>
            <person name="Fulton L."/>
            <person name="Fulton B."/>
            <person name="Courtney L."/>
            <person name="Fronick C."/>
            <person name="Harrison M."/>
            <person name="Strong C."/>
            <person name="Farmer C."/>
            <person name="Delahaunty K."/>
            <person name="Markovic C."/>
            <person name="Hall O."/>
            <person name="Minx P."/>
            <person name="Tomlinson C."/>
            <person name="Mitreva M."/>
            <person name="Hou S."/>
            <person name="Chen J."/>
            <person name="Wollam A."/>
            <person name="Pepin K.H."/>
            <person name="Johnson M."/>
            <person name="Bhonagiri V."/>
            <person name="Zhang X."/>
            <person name="Suruliraj S."/>
            <person name="Warren W."/>
            <person name="Chinwalla A."/>
            <person name="Mardis E.R."/>
            <person name="Wilson R.K."/>
        </authorList>
    </citation>
    <scope>NUCLEOTIDE SEQUENCE [LARGE SCALE GENOMIC DNA]</scope>
    <source>
        <strain evidence="1 2">DSM 18206</strain>
    </source>
</reference>
<dbReference type="PATRIC" id="fig|1002367.3.peg.1771"/>
<comment type="caution">
    <text evidence="1">The sequence shown here is derived from an EMBL/GenBank/DDBJ whole genome shotgun (WGS) entry which is preliminary data.</text>
</comment>
<sequence length="251" mass="28801">MEAFFNLSLPTDWQSLSDSQLLYFFTQFSHDLPMEEILTLCLFKWADLRVLCKTHDGSYLVKHRQASKQEATLTIRQMQAATASLDFLRQFAPLPVRITKIGRAKAVEADFQGVPFSTFISADNYYQGFLHTKNEDLLSHLATLLYPKVKSRHLTTTLLLNAFYWFSSLKHYFARLFPHFLQPMPADEQNLLGYAPPIGEMLRTAMNAQIRALTGGDITKEEAVLSMDTWRALTELDAKAKEVEDIKRQTK</sequence>
<name>G6AZW8_9BACT</name>
<dbReference type="Proteomes" id="UP000004407">
    <property type="component" value="Unassembled WGS sequence"/>
</dbReference>